<dbReference type="InterPro" id="IPR013766">
    <property type="entry name" value="Thioredoxin_domain"/>
</dbReference>
<evidence type="ECO:0000256" key="4">
    <source>
        <dbReference type="ARBA" id="ARBA00006347"/>
    </source>
</evidence>
<dbReference type="CDD" id="cd02961">
    <property type="entry name" value="PDI_a_family"/>
    <property type="match status" value="1"/>
</dbReference>
<evidence type="ECO:0000256" key="3">
    <source>
        <dbReference type="ARBA" id="ARBA00004319"/>
    </source>
</evidence>
<feature type="chain" id="PRO_5045986773" description="Protein disulfide-isomerase" evidence="10">
    <location>
        <begin position="20"/>
        <end position="356"/>
    </location>
</feature>
<keyword evidence="7" id="KW-0413">Isomerase</keyword>
<evidence type="ECO:0000256" key="8">
    <source>
        <dbReference type="ARBA" id="ARBA00023284"/>
    </source>
</evidence>
<sequence length="356" mass="39045">MRPLAKTAFLALAVSPAAAWSHISEAGFRQALKDNDRTLVAFVEPSLESCKQLDIEWASITSKDAAVVSIDCTHDNKLCDELDIASYPAIRLFHKDGRIQRYRDVREAPEITSFLRRAAHPSISSVDDKSLLTLLDADTNEITFVAQYGADDVTLAGRFVELAKGHADRHTFAVFKSPAKKTASSVTCYRGSTQLAVRSGPKLATTTALDTFLELCTAPLVVDLNRRNELRYMGLGKSLVHYMYRTASERRAYVKAVQPLAQKYGEYLAFTTIDVREYGNAMVSSLGLEEAFKDEGKPLLAVQNPSNGDVFPFRGSIGSKGPPAAAVVEQFLMDIIQGVVKPWRPDAEGGASHDEL</sequence>
<dbReference type="SUPFAM" id="SSF52833">
    <property type="entry name" value="Thioredoxin-like"/>
    <property type="match status" value="2"/>
</dbReference>
<accession>A0ABP0BKF2</accession>
<dbReference type="EC" id="5.3.4.1" evidence="5"/>
<keyword evidence="6" id="KW-0256">Endoplasmic reticulum</keyword>
<gene>
    <name evidence="12" type="primary">TRM6_2</name>
    <name evidence="12" type="ORF">SEUCBS140593_003932</name>
</gene>
<comment type="function">
    <text evidence="2">Participates in the folding of proteins containing disulfide bonds, may be involved in glycosylation, prolyl hydroxylation and triglyceride transfer.</text>
</comment>
<dbReference type="EMBL" id="CAWUHD010000032">
    <property type="protein sequence ID" value="CAK7219560.1"/>
    <property type="molecule type" value="Genomic_DNA"/>
</dbReference>
<comment type="caution">
    <text evidence="12">The sequence shown here is derived from an EMBL/GenBank/DDBJ whole genome shotgun (WGS) entry which is preliminary data.</text>
</comment>
<organism evidence="12 13">
    <name type="scientific">Sporothrix eucalyptigena</name>
    <dbReference type="NCBI Taxonomy" id="1812306"/>
    <lineage>
        <taxon>Eukaryota</taxon>
        <taxon>Fungi</taxon>
        <taxon>Dikarya</taxon>
        <taxon>Ascomycota</taxon>
        <taxon>Pezizomycotina</taxon>
        <taxon>Sordariomycetes</taxon>
        <taxon>Sordariomycetidae</taxon>
        <taxon>Ophiostomatales</taxon>
        <taxon>Ophiostomataceae</taxon>
        <taxon>Sporothrix</taxon>
    </lineage>
</organism>
<keyword evidence="8" id="KW-0676">Redox-active center</keyword>
<evidence type="ECO:0000256" key="9">
    <source>
        <dbReference type="ARBA" id="ARBA00039846"/>
    </source>
</evidence>
<proteinExistence type="inferred from homology"/>
<feature type="signal peptide" evidence="10">
    <location>
        <begin position="1"/>
        <end position="19"/>
    </location>
</feature>
<keyword evidence="13" id="KW-1185">Reference proteome</keyword>
<evidence type="ECO:0000256" key="2">
    <source>
        <dbReference type="ARBA" id="ARBA00002692"/>
    </source>
</evidence>
<keyword evidence="10" id="KW-0732">Signal</keyword>
<evidence type="ECO:0000256" key="6">
    <source>
        <dbReference type="ARBA" id="ARBA00022824"/>
    </source>
</evidence>
<evidence type="ECO:0000313" key="13">
    <source>
        <dbReference type="Proteomes" id="UP001642482"/>
    </source>
</evidence>
<reference evidence="12 13" key="1">
    <citation type="submission" date="2024-01" db="EMBL/GenBank/DDBJ databases">
        <authorList>
            <person name="Allen C."/>
            <person name="Tagirdzhanova G."/>
        </authorList>
    </citation>
    <scope>NUCLEOTIDE SEQUENCE [LARGE SCALE GENOMIC DNA]</scope>
</reference>
<dbReference type="PANTHER" id="PTHR18929">
    <property type="entry name" value="PROTEIN DISULFIDE ISOMERASE"/>
    <property type="match status" value="1"/>
</dbReference>
<evidence type="ECO:0000259" key="11">
    <source>
        <dbReference type="Pfam" id="PF00085"/>
    </source>
</evidence>
<evidence type="ECO:0000256" key="5">
    <source>
        <dbReference type="ARBA" id="ARBA00012723"/>
    </source>
</evidence>
<protein>
    <recommendedName>
        <fullName evidence="9">Protein disulfide-isomerase</fullName>
        <ecNumber evidence="5">5.3.4.1</ecNumber>
    </recommendedName>
</protein>
<evidence type="ECO:0000256" key="7">
    <source>
        <dbReference type="ARBA" id="ARBA00023235"/>
    </source>
</evidence>
<dbReference type="Proteomes" id="UP001642482">
    <property type="component" value="Unassembled WGS sequence"/>
</dbReference>
<dbReference type="PANTHER" id="PTHR18929:SF132">
    <property type="entry name" value="PROTEIN DISULFIDE-ISOMERASE A3"/>
    <property type="match status" value="1"/>
</dbReference>
<comment type="similarity">
    <text evidence="4">Belongs to the protein disulfide isomerase family.</text>
</comment>
<feature type="domain" description="Thioredoxin" evidence="11">
    <location>
        <begin position="22"/>
        <end position="116"/>
    </location>
</feature>
<evidence type="ECO:0000313" key="12">
    <source>
        <dbReference type="EMBL" id="CAK7219560.1"/>
    </source>
</evidence>
<evidence type="ECO:0000256" key="10">
    <source>
        <dbReference type="SAM" id="SignalP"/>
    </source>
</evidence>
<dbReference type="Pfam" id="PF00085">
    <property type="entry name" value="Thioredoxin"/>
    <property type="match status" value="1"/>
</dbReference>
<name>A0ABP0BKF2_9PEZI</name>
<dbReference type="Gene3D" id="3.40.30.10">
    <property type="entry name" value="Glutaredoxin"/>
    <property type="match status" value="2"/>
</dbReference>
<dbReference type="InterPro" id="IPR036249">
    <property type="entry name" value="Thioredoxin-like_sf"/>
</dbReference>
<comment type="catalytic activity">
    <reaction evidence="1">
        <text>Catalyzes the rearrangement of -S-S- bonds in proteins.</text>
        <dbReference type="EC" id="5.3.4.1"/>
    </reaction>
</comment>
<evidence type="ECO:0000256" key="1">
    <source>
        <dbReference type="ARBA" id="ARBA00001182"/>
    </source>
</evidence>
<comment type="subcellular location">
    <subcellularLocation>
        <location evidence="3">Endoplasmic reticulum lumen</location>
    </subcellularLocation>
</comment>